<keyword evidence="5 10" id="KW-0418">Kinase</keyword>
<dbReference type="PROSITE" id="PS50109">
    <property type="entry name" value="HIS_KIN"/>
    <property type="match status" value="1"/>
</dbReference>
<dbReference type="InterPro" id="IPR013587">
    <property type="entry name" value="Nitrate/nitrite_sensing"/>
</dbReference>
<feature type="region of interest" description="Disordered" evidence="7">
    <location>
        <begin position="1061"/>
        <end position="1145"/>
    </location>
</feature>
<feature type="region of interest" description="Disordered" evidence="7">
    <location>
        <begin position="944"/>
        <end position="1046"/>
    </location>
</feature>
<dbReference type="InterPro" id="IPR005467">
    <property type="entry name" value="His_kinase_dom"/>
</dbReference>
<feature type="compositionally biased region" description="Basic and acidic residues" evidence="7">
    <location>
        <begin position="953"/>
        <end position="962"/>
    </location>
</feature>
<evidence type="ECO:0000256" key="2">
    <source>
        <dbReference type="ARBA" id="ARBA00012438"/>
    </source>
</evidence>
<sequence length="1145" mass="121269">MEDLLTVARQDTTPSGSAGQGPARPLEDHEEAFAASDTGTADPAETGAAGAGDDESSPEETTGTTGERRPPKRVRWRLRNWHLRTKMIAVLLVPTITALVLGVIHVNQDIDGADQFSKYVKHVELAEKAAELVQELQRERTLVATYAARRNANQAPKDRPQMEAQISRVDAALANVSKVAVTLDETHSAVKEPFQRAMDRLGTLKALRQAAVNTNYPDSAVITRYTDIIDGLLQANHAAANATSGTAIAQVARAADAIGRAKEQVAQQHVLLLVASVRDKFQPAELTMVRSADARFEAALAEFTNAATPAQQVRYNDTVSGLDVDQRQRIKQSATVLAEQNAKPQIQAEAWEAASASTTAFIRDVERALATELRETAQSLADDARARALRNSAIILAALVLAVLLTLVIGRSMLHPLKVLRVSALDVARKRLPEVIRAMRDSDKEIPEVKVDPVAVHTTEEIGQVARAFDDVHEAAVRLASEQAMLRANVNAMFVNLSRRSQALVERQLNLIDRLEQDEQDPDQLGHLFELDHLATRMRRNSENLLVLAGTDLTRRLSRPVPVSDVIGAAVSEVEQYARVDVAPTPDLAVQGRAVNDLVHLVAELLDNATAFSDPNSRVSVRTARSRGGELVIEITDRGVGMSEEDLAEANERLANPPRVDVGVSRRMGLYVVARLAKRHEVKVRLRSEELEGGLIALVVVPRELIVEMRPDSGPGSMPSGPGSTFPPLGATGTLPPSPPPAGAPSAPAPAAPTATATGFAPVPEPAASSPAPEADHGTGEQPTAQEPRFDLSVRVAPADGEDDPAAVPHVAPAAPATPTAPAERRPAVPAPDARPELELELADNGQDVPTGEGGRCGPPPAAARKPEPGSLFWAAETATLDAVEPAPAPGQAPTRAASAEPGAAAGGTAATDETAKEAEHDVDAPTERLPIYEAVLTQWFQSVADELPAEGEPPRPQDTLRSDPLGPITRSTPAASADPLGAAQPAEPLPKRTPRKPAEPSGDAPAAPARPSTRLGRPRPGQQLPTTASADAGRSTTASSWGSGDEGWAAAKALLNPTTDEVTSAGLPKRVPKAHLVPGSAAPKQQPSKPLLPTPPRSADAVRGRLSSFQHGLRRGRHRLDGPPATAGGETASPSQSRHDEEQE</sequence>
<evidence type="ECO:0000256" key="3">
    <source>
        <dbReference type="ARBA" id="ARBA00022553"/>
    </source>
</evidence>
<accession>A0ABT1HVE4</accession>
<keyword evidence="8" id="KW-0472">Membrane</keyword>
<dbReference type="RefSeq" id="WP_253670388.1">
    <property type="nucleotide sequence ID" value="NZ_JAMTCP010000017.1"/>
</dbReference>
<name>A0ABT1HVE4_STRSD</name>
<dbReference type="Gene3D" id="6.10.340.10">
    <property type="match status" value="1"/>
</dbReference>
<feature type="compositionally biased region" description="Pro residues" evidence="7">
    <location>
        <begin position="736"/>
        <end position="751"/>
    </location>
</feature>
<protein>
    <recommendedName>
        <fullName evidence="2">histidine kinase</fullName>
        <ecNumber evidence="2">2.7.13.3</ecNumber>
    </recommendedName>
</protein>
<dbReference type="Gene3D" id="3.30.565.10">
    <property type="entry name" value="Histidine kinase-like ATPase, C-terminal domain"/>
    <property type="match status" value="1"/>
</dbReference>
<feature type="compositionally biased region" description="Low complexity" evidence="7">
    <location>
        <begin position="806"/>
        <end position="822"/>
    </location>
</feature>
<dbReference type="PANTHER" id="PTHR44936">
    <property type="entry name" value="SENSOR PROTEIN CREC"/>
    <property type="match status" value="1"/>
</dbReference>
<feature type="compositionally biased region" description="Low complexity" evidence="7">
    <location>
        <begin position="712"/>
        <end position="735"/>
    </location>
</feature>
<dbReference type="Pfam" id="PF02518">
    <property type="entry name" value="HATPase_c"/>
    <property type="match status" value="1"/>
</dbReference>
<evidence type="ECO:0000256" key="4">
    <source>
        <dbReference type="ARBA" id="ARBA00022679"/>
    </source>
</evidence>
<keyword evidence="3" id="KW-0597">Phosphoprotein</keyword>
<gene>
    <name evidence="10" type="ORF">LX15_003199</name>
</gene>
<dbReference type="PANTHER" id="PTHR44936:SF9">
    <property type="entry name" value="SENSOR PROTEIN CREC"/>
    <property type="match status" value="1"/>
</dbReference>
<dbReference type="GO" id="GO:0016301">
    <property type="term" value="F:kinase activity"/>
    <property type="evidence" value="ECO:0007669"/>
    <property type="project" value="UniProtKB-KW"/>
</dbReference>
<keyword evidence="11" id="KW-1185">Reference proteome</keyword>
<evidence type="ECO:0000313" key="11">
    <source>
        <dbReference type="Proteomes" id="UP001205311"/>
    </source>
</evidence>
<reference evidence="10 11" key="1">
    <citation type="submission" date="2022-06" db="EMBL/GenBank/DDBJ databases">
        <title>Genomic Encyclopedia of Archaeal and Bacterial Type Strains, Phase II (KMG-II): from individual species to whole genera.</title>
        <authorList>
            <person name="Goeker M."/>
        </authorList>
    </citation>
    <scope>NUCLEOTIDE SEQUENCE [LARGE SCALE GENOMIC DNA]</scope>
    <source>
        <strain evidence="10 11">DSM 40477</strain>
    </source>
</reference>
<dbReference type="Proteomes" id="UP001205311">
    <property type="component" value="Unassembled WGS sequence"/>
</dbReference>
<evidence type="ECO:0000256" key="7">
    <source>
        <dbReference type="SAM" id="MobiDB-lite"/>
    </source>
</evidence>
<evidence type="ECO:0000259" key="9">
    <source>
        <dbReference type="PROSITE" id="PS50109"/>
    </source>
</evidence>
<dbReference type="Pfam" id="PF08376">
    <property type="entry name" value="NIT"/>
    <property type="match status" value="1"/>
</dbReference>
<dbReference type="SMART" id="SM00387">
    <property type="entry name" value="HATPase_c"/>
    <property type="match status" value="1"/>
</dbReference>
<feature type="transmembrane region" description="Helical" evidence="8">
    <location>
        <begin position="393"/>
        <end position="414"/>
    </location>
</feature>
<evidence type="ECO:0000256" key="6">
    <source>
        <dbReference type="ARBA" id="ARBA00023012"/>
    </source>
</evidence>
<feature type="transmembrane region" description="Helical" evidence="8">
    <location>
        <begin position="87"/>
        <end position="106"/>
    </location>
</feature>
<evidence type="ECO:0000313" key="10">
    <source>
        <dbReference type="EMBL" id="MCP2259494.1"/>
    </source>
</evidence>
<organism evidence="10 11">
    <name type="scientific">Streptoalloteichus tenebrarius (strain ATCC 17920 / DSM 40477 / JCM 4838 / CBS 697.72 / NBRC 16177 / NCIMB 11028 / NRRL B-12390 / A12253. 1 / ISP 5477)</name>
    <name type="common">Streptomyces tenebrarius</name>
    <dbReference type="NCBI Taxonomy" id="1933"/>
    <lineage>
        <taxon>Bacteria</taxon>
        <taxon>Bacillati</taxon>
        <taxon>Actinomycetota</taxon>
        <taxon>Actinomycetes</taxon>
        <taxon>Pseudonocardiales</taxon>
        <taxon>Pseudonocardiaceae</taxon>
        <taxon>Streptoalloteichus</taxon>
    </lineage>
</organism>
<evidence type="ECO:0000256" key="8">
    <source>
        <dbReference type="SAM" id="Phobius"/>
    </source>
</evidence>
<evidence type="ECO:0000256" key="5">
    <source>
        <dbReference type="ARBA" id="ARBA00022777"/>
    </source>
</evidence>
<feature type="domain" description="Histidine kinase" evidence="9">
    <location>
        <begin position="598"/>
        <end position="705"/>
    </location>
</feature>
<feature type="compositionally biased region" description="Low complexity" evidence="7">
    <location>
        <begin position="752"/>
        <end position="773"/>
    </location>
</feature>
<feature type="compositionally biased region" description="Low complexity" evidence="7">
    <location>
        <begin position="893"/>
        <end position="913"/>
    </location>
</feature>
<dbReference type="SUPFAM" id="SSF55874">
    <property type="entry name" value="ATPase domain of HSP90 chaperone/DNA topoisomerase II/histidine kinase"/>
    <property type="match status" value="1"/>
</dbReference>
<proteinExistence type="predicted"/>
<dbReference type="EC" id="2.7.13.3" evidence="2"/>
<feature type="compositionally biased region" description="Low complexity" evidence="7">
    <location>
        <begin position="37"/>
        <end position="48"/>
    </location>
</feature>
<feature type="compositionally biased region" description="Polar residues" evidence="7">
    <location>
        <begin position="1024"/>
        <end position="1043"/>
    </location>
</feature>
<keyword evidence="8" id="KW-1133">Transmembrane helix</keyword>
<feature type="compositionally biased region" description="Basic and acidic residues" evidence="7">
    <location>
        <begin position="914"/>
        <end position="927"/>
    </location>
</feature>
<keyword evidence="6" id="KW-0902">Two-component regulatory system</keyword>
<dbReference type="InterPro" id="IPR003594">
    <property type="entry name" value="HATPase_dom"/>
</dbReference>
<keyword evidence="8" id="KW-0812">Transmembrane</keyword>
<evidence type="ECO:0000256" key="1">
    <source>
        <dbReference type="ARBA" id="ARBA00000085"/>
    </source>
</evidence>
<keyword evidence="4" id="KW-0808">Transferase</keyword>
<dbReference type="InterPro" id="IPR036890">
    <property type="entry name" value="HATPase_C_sf"/>
</dbReference>
<feature type="region of interest" description="Disordered" evidence="7">
    <location>
        <begin position="1"/>
        <end position="71"/>
    </location>
</feature>
<feature type="region of interest" description="Disordered" evidence="7">
    <location>
        <begin position="710"/>
        <end position="930"/>
    </location>
</feature>
<dbReference type="InterPro" id="IPR050980">
    <property type="entry name" value="2C_sensor_his_kinase"/>
</dbReference>
<comment type="catalytic activity">
    <reaction evidence="1">
        <text>ATP + protein L-histidine = ADP + protein N-phospho-L-histidine.</text>
        <dbReference type="EC" id="2.7.13.3"/>
    </reaction>
</comment>
<dbReference type="EMBL" id="JAMTCP010000017">
    <property type="protein sequence ID" value="MCP2259494.1"/>
    <property type="molecule type" value="Genomic_DNA"/>
</dbReference>
<comment type="caution">
    <text evidence="10">The sequence shown here is derived from an EMBL/GenBank/DDBJ whole genome shotgun (WGS) entry which is preliminary data.</text>
</comment>